<feature type="compositionally biased region" description="Basic residues" evidence="6">
    <location>
        <begin position="630"/>
        <end position="646"/>
    </location>
</feature>
<dbReference type="Ensembl" id="ENSCRFT00000009509.1">
    <property type="protein sequence ID" value="ENSCRFP00000009182.1"/>
    <property type="gene ID" value="ENSCRFG00000007195.1"/>
</dbReference>
<feature type="region of interest" description="Disordered" evidence="6">
    <location>
        <begin position="306"/>
        <end position="336"/>
    </location>
</feature>
<keyword evidence="4" id="KW-0597">Phosphoprotein</keyword>
<feature type="domain" description="Cytoskeleton-associated protein 2 C-terminal" evidence="7">
    <location>
        <begin position="603"/>
        <end position="757"/>
    </location>
</feature>
<evidence type="ECO:0000256" key="6">
    <source>
        <dbReference type="SAM" id="MobiDB-lite"/>
    </source>
</evidence>
<feature type="domain" description="Cytoskeleton-associated protein 2 C-terminal" evidence="7">
    <location>
        <begin position="405"/>
        <end position="576"/>
    </location>
</feature>
<protein>
    <submittedName>
        <fullName evidence="8">Cytoskeleton associated protein 2</fullName>
    </submittedName>
</protein>
<feature type="region of interest" description="Disordered" evidence="6">
    <location>
        <begin position="625"/>
        <end position="685"/>
    </location>
</feature>
<feature type="compositionally biased region" description="Low complexity" evidence="6">
    <location>
        <begin position="48"/>
        <end position="86"/>
    </location>
</feature>
<sequence length="766" mass="83538">MAALPLPHRAAAAVRAATVCGCPAPSSGGPGSGRHVLPRGATGGQRRPPLASSSPAAGPIGAAPGDSNAPSAEAMAARAAPRLPASRRSEPAFREQRRQKVEEYLSRKKTLSAVPIQEDQRSISSRTRRATTSKLQNKLQLPVSPKPEMENKENADKMSWDQSIVNSETNGTLNSSVIPVTSYIPGTNCNLENQAPNNKVIDIKPQHVSLSKAILELKRIKERHLTAEKQNASIIAPKKQALGRYHGKVIPSKINSFWKTVKTEGEKSSLLDKKTFPSATKQAANSSSTKSSNAVLKTIKVANNPKSVKSNGVLPLHSKPSDKAATNSQSGLKKQLTFAVPPKKVIVPKVVGGRGPQPLKAASGNPDRKVQGVKKCADFSGDARPEAPAKSTSVTPGTKSGQNSKTAGNRRSLLPKESAEERRARLDEWKASRGKVMRRPPIHALLGPQCKSEEQEFSAADTEKVDKTTSECLQLIEQGHQDDVVRAMLEDLVQSIPGVKKLAKYWICCMRLEPVGHLGKLIAVYEEAILAGAVPREELRHTLIDTIKNTEGLLNSDNGGAVIEDHLSEVMEVSKEPNLSVEPVQETFKDLCPDDDRKEESDNKAETSNEVIKKEEIDLDLKPRGEILPKKNKKHRAKERAKKKGKCEKEQNEDGIKNTTQAINSPEKENETSYSMRHNPPTTPYLESVKMHPEANDCGAKDLKIMTPLRYSQRIREKMCKLPDSVKEQDPCVSSLEQLGDLESKATVLIHKQGNALLETSAEIEE</sequence>
<dbReference type="PANTHER" id="PTHR16076">
    <property type="entry name" value="CYTOSKELETON ASSOCIATED PROTEIN 2-RELATED"/>
    <property type="match status" value="1"/>
</dbReference>
<evidence type="ECO:0000259" key="7">
    <source>
        <dbReference type="Pfam" id="PF15297"/>
    </source>
</evidence>
<dbReference type="Proteomes" id="UP000694396">
    <property type="component" value="Unplaced"/>
</dbReference>
<feature type="compositionally biased region" description="Polar residues" evidence="6">
    <location>
        <begin position="390"/>
        <end position="409"/>
    </location>
</feature>
<evidence type="ECO:0000256" key="2">
    <source>
        <dbReference type="ARBA" id="ARBA00009468"/>
    </source>
</evidence>
<feature type="compositionally biased region" description="Basic and acidic residues" evidence="6">
    <location>
        <begin position="366"/>
        <end position="387"/>
    </location>
</feature>
<reference evidence="8" key="2">
    <citation type="submission" date="2025-09" db="UniProtKB">
        <authorList>
            <consortium name="Ensembl"/>
        </authorList>
    </citation>
    <scope>IDENTIFICATION</scope>
</reference>
<dbReference type="PANTHER" id="PTHR16076:SF8">
    <property type="entry name" value="CYTOSKELETON-ASSOCIATED PROTEIN 2"/>
    <property type="match status" value="1"/>
</dbReference>
<evidence type="ECO:0000256" key="4">
    <source>
        <dbReference type="ARBA" id="ARBA00022553"/>
    </source>
</evidence>
<comment type="subcellular location">
    <subcellularLocation>
        <location evidence="1">Cytoplasm</location>
        <location evidence="1">Cytoskeleton</location>
    </subcellularLocation>
</comment>
<feature type="region of interest" description="Disordered" evidence="6">
    <location>
        <begin position="349"/>
        <end position="424"/>
    </location>
</feature>
<evidence type="ECO:0000256" key="3">
    <source>
        <dbReference type="ARBA" id="ARBA00022490"/>
    </source>
</evidence>
<evidence type="ECO:0000256" key="5">
    <source>
        <dbReference type="ARBA" id="ARBA00023212"/>
    </source>
</evidence>
<evidence type="ECO:0000313" key="9">
    <source>
        <dbReference type="Proteomes" id="UP000694396"/>
    </source>
</evidence>
<reference evidence="8" key="1">
    <citation type="submission" date="2025-08" db="UniProtKB">
        <authorList>
            <consortium name="Ensembl"/>
        </authorList>
    </citation>
    <scope>IDENTIFICATION</scope>
</reference>
<comment type="similarity">
    <text evidence="2">Belongs to the CKAP2 family.</text>
</comment>
<dbReference type="GO" id="GO:0007026">
    <property type="term" value="P:negative regulation of microtubule depolymerization"/>
    <property type="evidence" value="ECO:0007669"/>
    <property type="project" value="TreeGrafter"/>
</dbReference>
<evidence type="ECO:0000256" key="1">
    <source>
        <dbReference type="ARBA" id="ARBA00004245"/>
    </source>
</evidence>
<organism evidence="8 9">
    <name type="scientific">Cyanoderma ruficeps</name>
    <name type="common">rufous-capped babbler</name>
    <dbReference type="NCBI Taxonomy" id="181631"/>
    <lineage>
        <taxon>Eukaryota</taxon>
        <taxon>Metazoa</taxon>
        <taxon>Chordata</taxon>
        <taxon>Craniata</taxon>
        <taxon>Vertebrata</taxon>
        <taxon>Euteleostomi</taxon>
        <taxon>Archelosauria</taxon>
        <taxon>Archosauria</taxon>
        <taxon>Dinosauria</taxon>
        <taxon>Saurischia</taxon>
        <taxon>Theropoda</taxon>
        <taxon>Coelurosauria</taxon>
        <taxon>Aves</taxon>
        <taxon>Neognathae</taxon>
        <taxon>Neoaves</taxon>
        <taxon>Telluraves</taxon>
        <taxon>Australaves</taxon>
        <taxon>Passeriformes</taxon>
        <taxon>Sylvioidea</taxon>
        <taxon>Timaliidae</taxon>
        <taxon>Cyanoderma</taxon>
    </lineage>
</organism>
<dbReference type="InterPro" id="IPR029197">
    <property type="entry name" value="CKAP2_C"/>
</dbReference>
<feature type="compositionally biased region" description="Basic and acidic residues" evidence="6">
    <location>
        <begin position="647"/>
        <end position="656"/>
    </location>
</feature>
<keyword evidence="3" id="KW-0963">Cytoplasm</keyword>
<name>A0A8C3QQ00_9PASS</name>
<proteinExistence type="inferred from homology"/>
<dbReference type="GO" id="GO:0015630">
    <property type="term" value="C:microtubule cytoskeleton"/>
    <property type="evidence" value="ECO:0007669"/>
    <property type="project" value="TreeGrafter"/>
</dbReference>
<evidence type="ECO:0000313" key="8">
    <source>
        <dbReference type="Ensembl" id="ENSCRFP00000009182.1"/>
    </source>
</evidence>
<dbReference type="AlphaFoldDB" id="A0A8C3QQ00"/>
<dbReference type="Pfam" id="PF15297">
    <property type="entry name" value="CKAP2_C"/>
    <property type="match status" value="2"/>
</dbReference>
<keyword evidence="9" id="KW-1185">Reference proteome</keyword>
<dbReference type="InterPro" id="IPR026165">
    <property type="entry name" value="CKAP2_fam"/>
</dbReference>
<accession>A0A8C3QQ00</accession>
<feature type="compositionally biased region" description="Basic and acidic residues" evidence="6">
    <location>
        <begin position="87"/>
        <end position="106"/>
    </location>
</feature>
<keyword evidence="5" id="KW-0206">Cytoskeleton</keyword>
<feature type="region of interest" description="Disordered" evidence="6">
    <location>
        <begin position="24"/>
        <end position="137"/>
    </location>
</feature>